<protein>
    <submittedName>
        <fullName evidence="1">Uncharacterized protein</fullName>
    </submittedName>
</protein>
<dbReference type="RefSeq" id="WP_157928069.1">
    <property type="nucleotide sequence ID" value="NZ_LT841358.1"/>
</dbReference>
<dbReference type="EMBL" id="LT841358">
    <property type="protein sequence ID" value="SMH72266.1"/>
    <property type="molecule type" value="Genomic_DNA"/>
</dbReference>
<evidence type="ECO:0000313" key="1">
    <source>
        <dbReference type="EMBL" id="SMH72266.1"/>
    </source>
</evidence>
<organism evidence="1 2">
    <name type="scientific">Candidatus Nitrosotalea okcheonensis</name>
    <dbReference type="NCBI Taxonomy" id="1903276"/>
    <lineage>
        <taxon>Archaea</taxon>
        <taxon>Nitrososphaerota</taxon>
        <taxon>Nitrososphaeria</taxon>
        <taxon>Nitrosotaleales</taxon>
        <taxon>Nitrosotaleaceae</taxon>
        <taxon>Nitrosotalea</taxon>
    </lineage>
</organism>
<gene>
    <name evidence="1" type="ORF">NCS_30106</name>
</gene>
<dbReference type="Proteomes" id="UP000230607">
    <property type="component" value="Chromosome 1"/>
</dbReference>
<evidence type="ECO:0000313" key="2">
    <source>
        <dbReference type="Proteomes" id="UP000230607"/>
    </source>
</evidence>
<keyword evidence="2" id="KW-1185">Reference proteome</keyword>
<dbReference type="OrthoDB" id="381472at2157"/>
<reference evidence="2" key="1">
    <citation type="submission" date="2017-03" db="EMBL/GenBank/DDBJ databases">
        <authorList>
            <person name="Herbold C."/>
        </authorList>
    </citation>
    <scope>NUCLEOTIDE SEQUENCE [LARGE SCALE GENOMIC DNA]</scope>
</reference>
<accession>A0A2H1FHL6</accession>
<dbReference type="AlphaFoldDB" id="A0A2H1FHL6"/>
<proteinExistence type="predicted"/>
<sequence>MTASVRLRRLNLFCIQYAISPKELVSIGEEDARKLEDLLHDHVSYLESKQYAPRYIDDILKAIKIAIQELMKEKESERYDSLLIDEDNLVLYVKKGWDIVKELSSGRILICKLV</sequence>
<name>A0A2H1FHL6_9ARCH</name>